<feature type="compositionally biased region" description="Polar residues" evidence="1">
    <location>
        <begin position="200"/>
        <end position="226"/>
    </location>
</feature>
<feature type="domain" description="RRM" evidence="3">
    <location>
        <begin position="233"/>
        <end position="302"/>
    </location>
</feature>
<proteinExistence type="predicted"/>
<feature type="signal peptide" evidence="2">
    <location>
        <begin position="1"/>
        <end position="27"/>
    </location>
</feature>
<dbReference type="SMART" id="SM00360">
    <property type="entry name" value="RRM"/>
    <property type="match status" value="1"/>
</dbReference>
<organism evidence="4">
    <name type="scientific">Salvia splendens</name>
    <name type="common">Scarlet sage</name>
    <dbReference type="NCBI Taxonomy" id="180675"/>
    <lineage>
        <taxon>Eukaryota</taxon>
        <taxon>Viridiplantae</taxon>
        <taxon>Streptophyta</taxon>
        <taxon>Embryophyta</taxon>
        <taxon>Tracheophyta</taxon>
        <taxon>Spermatophyta</taxon>
        <taxon>Magnoliopsida</taxon>
        <taxon>eudicotyledons</taxon>
        <taxon>Gunneridae</taxon>
        <taxon>Pentapetalae</taxon>
        <taxon>asterids</taxon>
        <taxon>lamiids</taxon>
        <taxon>Lamiales</taxon>
        <taxon>Lamiaceae</taxon>
        <taxon>Nepetoideae</taxon>
        <taxon>Mentheae</taxon>
        <taxon>Salviinae</taxon>
        <taxon>Salvia</taxon>
        <taxon>Salvia subgen. Calosphace</taxon>
        <taxon>core Calosphace</taxon>
    </lineage>
</organism>
<dbReference type="EMBL" id="PNBA02000007">
    <property type="protein sequence ID" value="KAG6417762.1"/>
    <property type="molecule type" value="Genomic_DNA"/>
</dbReference>
<protein>
    <recommendedName>
        <fullName evidence="3">RRM domain-containing protein</fullName>
    </recommendedName>
</protein>
<dbReference type="InterPro" id="IPR012677">
    <property type="entry name" value="Nucleotide-bd_a/b_plait_sf"/>
</dbReference>
<reference evidence="4" key="1">
    <citation type="submission" date="2018-01" db="EMBL/GenBank/DDBJ databases">
        <authorList>
            <person name="Mao J.F."/>
        </authorList>
    </citation>
    <scope>NUCLEOTIDE SEQUENCE</scope>
    <source>
        <strain evidence="4">Huo1</strain>
        <tissue evidence="4">Leaf</tissue>
    </source>
</reference>
<evidence type="ECO:0000313" key="5">
    <source>
        <dbReference type="Proteomes" id="UP000298416"/>
    </source>
</evidence>
<evidence type="ECO:0000259" key="3">
    <source>
        <dbReference type="SMART" id="SM00360"/>
    </source>
</evidence>
<evidence type="ECO:0000313" key="4">
    <source>
        <dbReference type="EMBL" id="KAG6417762.1"/>
    </source>
</evidence>
<keyword evidence="5" id="KW-1185">Reference proteome</keyword>
<gene>
    <name evidence="4" type="ORF">SASPL_119955</name>
</gene>
<dbReference type="SUPFAM" id="SSF54928">
    <property type="entry name" value="RNA-binding domain, RBD"/>
    <property type="match status" value="1"/>
</dbReference>
<reference evidence="4" key="2">
    <citation type="submission" date="2020-08" db="EMBL/GenBank/DDBJ databases">
        <title>Plant Genome Project.</title>
        <authorList>
            <person name="Zhang R.-G."/>
        </authorList>
    </citation>
    <scope>NUCLEOTIDE SEQUENCE</scope>
    <source>
        <strain evidence="4">Huo1</strain>
        <tissue evidence="4">Leaf</tissue>
    </source>
</reference>
<sequence>MTLWKCNRLKFIANSCIILLASFHARGFQCPNRAVHSSAHEDDDFSELDSGVSECIPNKIESVIEKVDDFVGDDVSLEVNPRVSDWPDQEINLVTEKSDAFLDDDAFSELGPGTSDVSAKKLNLVTEKCDHFTRTNSRKKAQSSGHKDLMKAIARSFATPAKARVPSNVRMPTDNKEPGSKSISSDYRPNGEEGVGAVAKSSTTSSTESHAPHNAPTSTDGNKNISETKYPLSVSIMNIPSEVGLSKLVEAISVFGKVSGASFVTTSENFKCCYIDFEDADQCKRAVSAGKVEVGSHIFLVNPLDAVDLVAVRIKNINLRTTDSAVHSICKAAGELVGLTRTNRTCVDAFFNVRNHTCHLDIIKKLNNTVCESNCWSACELPSISNASQAGYNLHSQIADHCAKLNTELSMKRAGLQNIPKTNHCCNWVTLFSLASRFVLFHIHTESPARLLLVFTLRHAHKCRFSHRIVSTLFNNEHGPSTSIVFPDSCPGLDSISK</sequence>
<name>A0A8X8ZUR8_SALSN</name>
<dbReference type="CDD" id="cd00590">
    <property type="entry name" value="RRM_SF"/>
    <property type="match status" value="1"/>
</dbReference>
<dbReference type="Gene3D" id="3.30.70.330">
    <property type="match status" value="1"/>
</dbReference>
<dbReference type="InterPro" id="IPR035979">
    <property type="entry name" value="RBD_domain_sf"/>
</dbReference>
<feature type="chain" id="PRO_5036453421" description="RRM domain-containing protein" evidence="2">
    <location>
        <begin position="28"/>
        <end position="498"/>
    </location>
</feature>
<dbReference type="Pfam" id="PF00076">
    <property type="entry name" value="RRM_1"/>
    <property type="match status" value="1"/>
</dbReference>
<dbReference type="AlphaFoldDB" id="A0A8X8ZUR8"/>
<evidence type="ECO:0000256" key="2">
    <source>
        <dbReference type="SAM" id="SignalP"/>
    </source>
</evidence>
<accession>A0A8X8ZUR8</accession>
<feature type="region of interest" description="Disordered" evidence="1">
    <location>
        <begin position="160"/>
        <end position="226"/>
    </location>
</feature>
<comment type="caution">
    <text evidence="4">The sequence shown here is derived from an EMBL/GenBank/DDBJ whole genome shotgun (WGS) entry which is preliminary data.</text>
</comment>
<keyword evidence="2" id="KW-0732">Signal</keyword>
<dbReference type="Proteomes" id="UP000298416">
    <property type="component" value="Unassembled WGS sequence"/>
</dbReference>
<evidence type="ECO:0000256" key="1">
    <source>
        <dbReference type="SAM" id="MobiDB-lite"/>
    </source>
</evidence>
<dbReference type="InterPro" id="IPR000504">
    <property type="entry name" value="RRM_dom"/>
</dbReference>
<dbReference type="GO" id="GO:0003723">
    <property type="term" value="F:RNA binding"/>
    <property type="evidence" value="ECO:0007669"/>
    <property type="project" value="InterPro"/>
</dbReference>